<organism evidence="1 2">
    <name type="scientific">Cupriavidus metallidurans</name>
    <dbReference type="NCBI Taxonomy" id="119219"/>
    <lineage>
        <taxon>Bacteria</taxon>
        <taxon>Pseudomonadati</taxon>
        <taxon>Pseudomonadota</taxon>
        <taxon>Betaproteobacteria</taxon>
        <taxon>Burkholderiales</taxon>
        <taxon>Burkholderiaceae</taxon>
        <taxon>Cupriavidus</taxon>
    </lineage>
</organism>
<gene>
    <name evidence="1" type="ORF">DDF84_023420</name>
</gene>
<reference evidence="1 2" key="1">
    <citation type="submission" date="2019-03" db="EMBL/GenBank/DDBJ databases">
        <title>Comparative insights into the high quality Complete genome sequence of highly metal resistant Cupriavidus metallidurans strain BS1 isolated from a gold-copper mine.</title>
        <authorList>
            <person name="Mazhar H.S."/>
            <person name="Rensing C."/>
        </authorList>
    </citation>
    <scope>NUCLEOTIDE SEQUENCE [LARGE SCALE GENOMIC DNA]</scope>
    <source>
        <strain evidence="1 2">BS1</strain>
    </source>
</reference>
<evidence type="ECO:0000313" key="1">
    <source>
        <dbReference type="EMBL" id="QBP12640.1"/>
    </source>
</evidence>
<accession>A0A482J0T1</accession>
<dbReference type="Proteomes" id="UP000253772">
    <property type="component" value="Chromosome c2"/>
</dbReference>
<dbReference type="EMBL" id="CP037901">
    <property type="protein sequence ID" value="QBP12640.1"/>
    <property type="molecule type" value="Genomic_DNA"/>
</dbReference>
<name>A0A482J0T1_9BURK</name>
<proteinExistence type="predicted"/>
<sequence>MSRSPSNRLAIGIGTCDVAVGLCQSRAERLWTLLQRREVKALSLGGLTAPLAIVSHRSVETPSDRWYNEEGTLDTLRMALAEVHSPSNLPVAGRRHHAAIVLDDFWVNHGVLRGDFRSMRKRDVEEVARAYFSDAFGLEGVSLAIAISVQAGGDAVFASAMPRSLLTGIQETCAEAGIKVTCLSPRLPRLLDRTQRDMPDLPGMIVVVADDLLQVAITDGSHWVAYDAQRLFPGETASDTRLADQARTMFERWADESASTCAVFLSGNAVDTAPFERCFAKVHRMSGTDVTYASPALGLMGLAS</sequence>
<dbReference type="OrthoDB" id="9074022at2"/>
<evidence type="ECO:0000313" key="2">
    <source>
        <dbReference type="Proteomes" id="UP000253772"/>
    </source>
</evidence>
<protein>
    <submittedName>
        <fullName evidence="1">Uncharacterized protein</fullName>
    </submittedName>
</protein>
<dbReference type="AlphaFoldDB" id="A0A482J0T1"/>
<dbReference type="RefSeq" id="WP_017512327.1">
    <property type="nucleotide sequence ID" value="NZ_CP037901.1"/>
</dbReference>